<evidence type="ECO:0000256" key="19">
    <source>
        <dbReference type="ARBA" id="ARBA00049295"/>
    </source>
</evidence>
<feature type="domain" description="GTP cyclohydrolase II" evidence="22">
    <location>
        <begin position="235"/>
        <end position="397"/>
    </location>
</feature>
<feature type="binding site" evidence="20">
    <location>
        <position position="381"/>
    </location>
    <ligand>
        <name>GTP</name>
        <dbReference type="ChEBI" id="CHEBI:37565"/>
    </ligand>
</feature>
<comment type="cofactor">
    <cofactor evidence="20">
        <name>Zn(2+)</name>
        <dbReference type="ChEBI" id="CHEBI:29105"/>
    </cofactor>
    <text evidence="20">Binds 1 zinc ion per subunit.</text>
</comment>
<feature type="active site" description="Proton acceptor; for GTP cyclohydrolase activity" evidence="20">
    <location>
        <position position="353"/>
    </location>
</feature>
<keyword evidence="16 20" id="KW-0456">Lyase</keyword>
<dbReference type="Gene3D" id="3.40.50.10990">
    <property type="entry name" value="GTP cyclohydrolase II"/>
    <property type="match status" value="1"/>
</dbReference>
<feature type="binding site" evidence="20">
    <location>
        <begin position="319"/>
        <end position="321"/>
    </location>
    <ligand>
        <name>GTP</name>
        <dbReference type="ChEBI" id="CHEBI:37565"/>
    </ligand>
</feature>
<feature type="site" description="Essential for DHBP synthase activity" evidence="20">
    <location>
        <position position="188"/>
    </location>
</feature>
<keyword evidence="11 20" id="KW-0378">Hydrolase</keyword>
<dbReference type="NCBIfam" id="NF006803">
    <property type="entry name" value="PRK09311.1"/>
    <property type="match status" value="1"/>
</dbReference>
<feature type="binding site" evidence="20">
    <location>
        <position position="297"/>
    </location>
    <ligand>
        <name>GTP</name>
        <dbReference type="ChEBI" id="CHEBI:37565"/>
    </ligand>
</feature>
<dbReference type="PANTHER" id="PTHR21327">
    <property type="entry name" value="GTP CYCLOHYDROLASE II-RELATED"/>
    <property type="match status" value="1"/>
</dbReference>
<keyword evidence="13 20" id="KW-0460">Magnesium</keyword>
<comment type="similarity">
    <text evidence="6 20">In the N-terminal section; belongs to the DHBP synthase family.</text>
</comment>
<evidence type="ECO:0000256" key="3">
    <source>
        <dbReference type="ARBA" id="ARBA00002284"/>
    </source>
</evidence>
<feature type="compositionally biased region" description="Polar residues" evidence="21">
    <location>
        <begin position="1"/>
        <end position="16"/>
    </location>
</feature>
<dbReference type="HAMAP" id="MF_00180">
    <property type="entry name" value="RibB"/>
    <property type="match status" value="1"/>
</dbReference>
<dbReference type="GO" id="GO:0005829">
    <property type="term" value="C:cytosol"/>
    <property type="evidence" value="ECO:0007669"/>
    <property type="project" value="TreeGrafter"/>
</dbReference>
<comment type="catalytic activity">
    <reaction evidence="19 20">
        <text>GTP + 4 H2O = 2,5-diamino-6-hydroxy-4-(5-phosphoribosylamino)-pyrimidine + formate + 2 phosphate + 3 H(+)</text>
        <dbReference type="Rhea" id="RHEA:23704"/>
        <dbReference type="ChEBI" id="CHEBI:15377"/>
        <dbReference type="ChEBI" id="CHEBI:15378"/>
        <dbReference type="ChEBI" id="CHEBI:15740"/>
        <dbReference type="ChEBI" id="CHEBI:37565"/>
        <dbReference type="ChEBI" id="CHEBI:43474"/>
        <dbReference type="ChEBI" id="CHEBI:58614"/>
        <dbReference type="EC" id="3.5.4.25"/>
    </reaction>
</comment>
<feature type="region of interest" description="DHBP synthase" evidence="20">
    <location>
        <begin position="1"/>
        <end position="225"/>
    </location>
</feature>
<feature type="binding site" evidence="20">
    <location>
        <position position="55"/>
    </location>
    <ligand>
        <name>D-ribulose 5-phosphate</name>
        <dbReference type="ChEBI" id="CHEBI:58121"/>
    </ligand>
</feature>
<keyword evidence="15 20" id="KW-0464">Manganese</keyword>
<dbReference type="EMBL" id="JACXAA010000002">
    <property type="protein sequence ID" value="MBD2752240.1"/>
    <property type="molecule type" value="Genomic_DNA"/>
</dbReference>
<evidence type="ECO:0000256" key="4">
    <source>
        <dbReference type="ARBA" id="ARBA00004853"/>
    </source>
</evidence>
<dbReference type="GO" id="GO:0000287">
    <property type="term" value="F:magnesium ion binding"/>
    <property type="evidence" value="ECO:0007669"/>
    <property type="project" value="UniProtKB-UniRule"/>
</dbReference>
<evidence type="ECO:0000256" key="17">
    <source>
        <dbReference type="ARBA" id="ARBA00023268"/>
    </source>
</evidence>
<evidence type="ECO:0000256" key="8">
    <source>
        <dbReference type="ARBA" id="ARBA00022619"/>
    </source>
</evidence>
<reference evidence="23" key="1">
    <citation type="submission" date="2020-09" db="EMBL/GenBank/DDBJ databases">
        <authorList>
            <person name="Kim M.K."/>
        </authorList>
    </citation>
    <scope>NUCLEOTIDE SEQUENCE</scope>
    <source>
        <strain evidence="23">BT704</strain>
    </source>
</reference>
<dbReference type="NCBIfam" id="NF001591">
    <property type="entry name" value="PRK00393.1"/>
    <property type="match status" value="1"/>
</dbReference>
<feature type="region of interest" description="Disordered" evidence="21">
    <location>
        <begin position="1"/>
        <end position="22"/>
    </location>
</feature>
<dbReference type="Gene3D" id="3.90.870.10">
    <property type="entry name" value="DHBP synthase"/>
    <property type="match status" value="1"/>
</dbReference>
<evidence type="ECO:0000259" key="22">
    <source>
        <dbReference type="Pfam" id="PF00925"/>
    </source>
</evidence>
<dbReference type="GO" id="GO:0003935">
    <property type="term" value="F:GTP cyclohydrolase II activity"/>
    <property type="evidence" value="ECO:0007669"/>
    <property type="project" value="UniProtKB-UniRule"/>
</dbReference>
<keyword evidence="10 20" id="KW-0547">Nucleotide-binding</keyword>
<keyword evidence="24" id="KW-1185">Reference proteome</keyword>
<dbReference type="EC" id="3.5.4.25" evidence="20"/>
<gene>
    <name evidence="20" type="primary">ribBA</name>
    <name evidence="23" type="ORF">IC230_05010</name>
</gene>
<feature type="binding site" evidence="20">
    <location>
        <begin position="276"/>
        <end position="280"/>
    </location>
    <ligand>
        <name>GTP</name>
        <dbReference type="ChEBI" id="CHEBI:37565"/>
    </ligand>
</feature>
<evidence type="ECO:0000256" key="7">
    <source>
        <dbReference type="ARBA" id="ARBA00008976"/>
    </source>
</evidence>
<feature type="binding site" evidence="20">
    <location>
        <position position="188"/>
    </location>
    <ligand>
        <name>D-ribulose 5-phosphate</name>
        <dbReference type="ChEBI" id="CHEBI:58121"/>
    </ligand>
</feature>
<evidence type="ECO:0000256" key="21">
    <source>
        <dbReference type="SAM" id="MobiDB-lite"/>
    </source>
</evidence>
<dbReference type="PIRSF" id="PIRSF001259">
    <property type="entry name" value="RibA"/>
    <property type="match status" value="1"/>
</dbReference>
<feature type="binding site" evidence="20">
    <location>
        <position position="167"/>
    </location>
    <ligand>
        <name>Mg(2+)</name>
        <dbReference type="ChEBI" id="CHEBI:18420"/>
        <label>2</label>
    </ligand>
</feature>
<dbReference type="FunFam" id="3.90.870.10:FF:000001">
    <property type="entry name" value="Riboflavin biosynthesis protein RibBA"/>
    <property type="match status" value="1"/>
</dbReference>
<evidence type="ECO:0000256" key="16">
    <source>
        <dbReference type="ARBA" id="ARBA00023239"/>
    </source>
</evidence>
<evidence type="ECO:0000256" key="14">
    <source>
        <dbReference type="ARBA" id="ARBA00023134"/>
    </source>
</evidence>
<comment type="caution">
    <text evidence="23">The sequence shown here is derived from an EMBL/GenBank/DDBJ whole genome shotgun (WGS) entry which is preliminary data.</text>
</comment>
<dbReference type="HAMAP" id="MF_00179">
    <property type="entry name" value="RibA"/>
    <property type="match status" value="1"/>
</dbReference>
<dbReference type="GO" id="GO:0005525">
    <property type="term" value="F:GTP binding"/>
    <property type="evidence" value="ECO:0007669"/>
    <property type="project" value="UniProtKB-KW"/>
</dbReference>
<dbReference type="InterPro" id="IPR017945">
    <property type="entry name" value="DHBP_synth_RibB-like_a/b_dom"/>
</dbReference>
<comment type="cofactor">
    <cofactor evidence="2">
        <name>Mn(2+)</name>
        <dbReference type="ChEBI" id="CHEBI:29035"/>
    </cofactor>
</comment>
<evidence type="ECO:0000256" key="13">
    <source>
        <dbReference type="ARBA" id="ARBA00022842"/>
    </source>
</evidence>
<feature type="binding site" evidence="20">
    <location>
        <begin position="50"/>
        <end position="51"/>
    </location>
    <ligand>
        <name>D-ribulose 5-phosphate</name>
        <dbReference type="ChEBI" id="CHEBI:58121"/>
    </ligand>
</feature>
<feature type="binding site" evidence="20">
    <location>
        <position position="376"/>
    </location>
    <ligand>
        <name>GTP</name>
        <dbReference type="ChEBI" id="CHEBI:37565"/>
    </ligand>
</feature>
<feature type="binding site" evidence="20">
    <location>
        <position position="51"/>
    </location>
    <ligand>
        <name>Mg(2+)</name>
        <dbReference type="ChEBI" id="CHEBI:18420"/>
        <label>1</label>
    </ligand>
</feature>
<keyword evidence="12 20" id="KW-0862">Zinc</keyword>
<feature type="region of interest" description="GTP cyclohydrolase II" evidence="20">
    <location>
        <begin position="226"/>
        <end position="430"/>
    </location>
</feature>
<dbReference type="RefSeq" id="WP_191037891.1">
    <property type="nucleotide sequence ID" value="NZ_JACXAA010000002.1"/>
</dbReference>
<dbReference type="NCBIfam" id="TIGR00506">
    <property type="entry name" value="ribB"/>
    <property type="match status" value="1"/>
</dbReference>
<feature type="binding site" evidence="20">
    <location>
        <position position="51"/>
    </location>
    <ligand>
        <name>Mg(2+)</name>
        <dbReference type="ChEBI" id="CHEBI:18420"/>
        <label>2</label>
    </ligand>
</feature>
<dbReference type="Pfam" id="PF00925">
    <property type="entry name" value="GTP_cyclohydro2"/>
    <property type="match status" value="1"/>
</dbReference>
<comment type="catalytic activity">
    <reaction evidence="1 20">
        <text>D-ribulose 5-phosphate = (2S)-2-hydroxy-3-oxobutyl phosphate + formate + H(+)</text>
        <dbReference type="Rhea" id="RHEA:18457"/>
        <dbReference type="ChEBI" id="CHEBI:15378"/>
        <dbReference type="ChEBI" id="CHEBI:15740"/>
        <dbReference type="ChEBI" id="CHEBI:58121"/>
        <dbReference type="ChEBI" id="CHEBI:58830"/>
        <dbReference type="EC" id="4.1.99.12"/>
    </reaction>
</comment>
<dbReference type="CDD" id="cd00641">
    <property type="entry name" value="GTP_cyclohydro2"/>
    <property type="match status" value="1"/>
</dbReference>
<evidence type="ECO:0000256" key="10">
    <source>
        <dbReference type="ARBA" id="ARBA00022741"/>
    </source>
</evidence>
<dbReference type="HAMAP" id="MF_01283">
    <property type="entry name" value="RibBA"/>
    <property type="match status" value="1"/>
</dbReference>
<accession>A0A927AYL7</accession>
<evidence type="ECO:0000256" key="18">
    <source>
        <dbReference type="ARBA" id="ARBA00043932"/>
    </source>
</evidence>
<dbReference type="FunFam" id="3.40.50.10990:FF:000001">
    <property type="entry name" value="Riboflavin biosynthesis protein RibBA"/>
    <property type="match status" value="1"/>
</dbReference>
<dbReference type="GO" id="GO:0009231">
    <property type="term" value="P:riboflavin biosynthetic process"/>
    <property type="evidence" value="ECO:0007669"/>
    <property type="project" value="UniProtKB-UniRule"/>
</dbReference>
<evidence type="ECO:0000256" key="9">
    <source>
        <dbReference type="ARBA" id="ARBA00022723"/>
    </source>
</evidence>
<feature type="binding site" evidence="20">
    <location>
        <position position="281"/>
    </location>
    <ligand>
        <name>Zn(2+)</name>
        <dbReference type="ChEBI" id="CHEBI:29105"/>
        <note>catalytic</note>
    </ligand>
</feature>
<dbReference type="InterPro" id="IPR000926">
    <property type="entry name" value="RibA"/>
</dbReference>
<comment type="pathway">
    <text evidence="4 20">Cofactor biosynthesis; riboflavin biosynthesis; 5-amino-6-(D-ribitylamino)uracil from GTP: step 1/4.</text>
</comment>
<keyword evidence="8 20" id="KW-0686">Riboflavin biosynthesis</keyword>
<feature type="binding site" evidence="20">
    <location>
        <position position="294"/>
    </location>
    <ligand>
        <name>Zn(2+)</name>
        <dbReference type="ChEBI" id="CHEBI:29105"/>
        <note>catalytic</note>
    </ligand>
</feature>
<dbReference type="GO" id="GO:0008270">
    <property type="term" value="F:zinc ion binding"/>
    <property type="evidence" value="ECO:0007669"/>
    <property type="project" value="UniProtKB-UniRule"/>
</dbReference>
<dbReference type="GO" id="GO:0008686">
    <property type="term" value="F:3,4-dihydroxy-2-butanone-4-phosphate synthase activity"/>
    <property type="evidence" value="ECO:0007669"/>
    <property type="project" value="UniProtKB-UniRule"/>
</dbReference>
<dbReference type="SUPFAM" id="SSF55821">
    <property type="entry name" value="YrdC/RibB"/>
    <property type="match status" value="1"/>
</dbReference>
<organism evidence="23 24">
    <name type="scientific">Spirosoma validum</name>
    <dbReference type="NCBI Taxonomy" id="2771355"/>
    <lineage>
        <taxon>Bacteria</taxon>
        <taxon>Pseudomonadati</taxon>
        <taxon>Bacteroidota</taxon>
        <taxon>Cytophagia</taxon>
        <taxon>Cytophagales</taxon>
        <taxon>Cytophagaceae</taxon>
        <taxon>Spirosoma</taxon>
    </lineage>
</organism>
<sequence length="430" mass="47334">MSHNSNYTESKSQAPSDHSESAPIRLDSIEEAVADIKAGKIVIVVDDEDRENEGDMICAAEMITPEMVNFMIREARGLMCAPLTQERCDELGLDMMVTSNTSVHTTPFTVSVDLLGHGCTTGISASDRSNTIRALVDPAINPEDLGRPGHIFPLRSVEGGVIRRAGHTEAAVDLARMAGLAPAGVLIEVLNEDGTMARLPELRVMADRFGMKLVSIQDLIAYRLRTETLIRREIGVDMPTEWGHFDLIAYKQSNTGDTHLALVKGTWEPNEPVLVRVHSSCVTGDIFGSCRCDCGPQLHAAMQMVEKEGKGAIVYMFQEGRGIGLMNKLKAYKLQEMGRDTVEANLELGLPMDARDYGVGAQILRDLGIRKLRLISNNPKKRAGLMGYGLEIIDTIPVEIPSNPHNETYLRTKRDKMGHTIMNEPVNEEQ</sequence>
<dbReference type="InterPro" id="IPR016299">
    <property type="entry name" value="Riboflavin_synth_RibBA"/>
</dbReference>
<name>A0A927AYL7_9BACT</name>
<evidence type="ECO:0000256" key="12">
    <source>
        <dbReference type="ARBA" id="ARBA00022833"/>
    </source>
</evidence>
<comment type="similarity">
    <text evidence="7 20">In the C-terminal section; belongs to the GTP cyclohydrolase II family.</text>
</comment>
<evidence type="ECO:0000256" key="1">
    <source>
        <dbReference type="ARBA" id="ARBA00000141"/>
    </source>
</evidence>
<evidence type="ECO:0000256" key="15">
    <source>
        <dbReference type="ARBA" id="ARBA00023211"/>
    </source>
</evidence>
<dbReference type="Proteomes" id="UP000653797">
    <property type="component" value="Unassembled WGS sequence"/>
</dbReference>
<comment type="function">
    <text evidence="18 20">Catalyzes the conversion of GTP to 2,5-diamino-6-ribosylamino-4(3H)-pyrimidinone 5'-phosphate (DARP), formate and pyrophosphate.</text>
</comment>
<comment type="pathway">
    <text evidence="5 20">Cofactor biosynthesis; riboflavin biosynthesis; 2-hydroxy-3-oxobutyl phosphate from D-ribulose 5-phosphate: step 1/1.</text>
</comment>
<evidence type="ECO:0000256" key="2">
    <source>
        <dbReference type="ARBA" id="ARBA00001936"/>
    </source>
</evidence>
<dbReference type="InterPro" id="IPR032677">
    <property type="entry name" value="GTP_cyclohydro_II"/>
</dbReference>
<comment type="cofactor">
    <cofactor evidence="20">
        <name>Mg(2+)</name>
        <dbReference type="ChEBI" id="CHEBI:18420"/>
    </cofactor>
    <cofactor evidence="20">
        <name>Mn(2+)</name>
        <dbReference type="ChEBI" id="CHEBI:29035"/>
    </cofactor>
    <text evidence="20">Binds 2 divalent metal cations per subunit. Magnesium or manganese.</text>
</comment>
<feature type="site" description="Essential for DHBP synthase activity" evidence="20">
    <location>
        <position position="150"/>
    </location>
</feature>
<dbReference type="SUPFAM" id="SSF142695">
    <property type="entry name" value="RibA-like"/>
    <property type="match status" value="1"/>
</dbReference>
<evidence type="ECO:0000256" key="6">
    <source>
        <dbReference type="ARBA" id="ARBA00005520"/>
    </source>
</evidence>
<feature type="binding site" evidence="20">
    <location>
        <position position="292"/>
    </location>
    <ligand>
        <name>Zn(2+)</name>
        <dbReference type="ChEBI" id="CHEBI:29105"/>
        <note>catalytic</note>
    </ligand>
</feature>
<dbReference type="NCBIfam" id="TIGR00505">
    <property type="entry name" value="ribA"/>
    <property type="match status" value="1"/>
</dbReference>
<feature type="binding site" evidence="20">
    <location>
        <position position="341"/>
    </location>
    <ligand>
        <name>GTP</name>
        <dbReference type="ChEBI" id="CHEBI:37565"/>
    </ligand>
</feature>
<evidence type="ECO:0000256" key="20">
    <source>
        <dbReference type="HAMAP-Rule" id="MF_01283"/>
    </source>
</evidence>
<dbReference type="PANTHER" id="PTHR21327:SF18">
    <property type="entry name" value="3,4-DIHYDROXY-2-BUTANONE 4-PHOSPHATE SYNTHASE"/>
    <property type="match status" value="1"/>
</dbReference>
<feature type="active site" description="Nucleophile; for GTP cyclohydrolase activity" evidence="20">
    <location>
        <position position="355"/>
    </location>
</feature>
<evidence type="ECO:0000313" key="23">
    <source>
        <dbReference type="EMBL" id="MBD2752240.1"/>
    </source>
</evidence>
<comment type="function">
    <text evidence="3 20">Catalyzes the conversion of D-ribulose 5-phosphate to formate and 3,4-dihydroxy-2-butanone 4-phosphate.</text>
</comment>
<dbReference type="EC" id="4.1.99.12" evidence="20"/>
<dbReference type="InterPro" id="IPR036144">
    <property type="entry name" value="RibA-like_sf"/>
</dbReference>
<keyword evidence="9 20" id="KW-0479">Metal-binding</keyword>
<feature type="binding site" evidence="20">
    <location>
        <begin position="164"/>
        <end position="168"/>
    </location>
    <ligand>
        <name>D-ribulose 5-phosphate</name>
        <dbReference type="ChEBI" id="CHEBI:58121"/>
    </ligand>
</feature>
<evidence type="ECO:0000256" key="5">
    <source>
        <dbReference type="ARBA" id="ARBA00004904"/>
    </source>
</evidence>
<dbReference type="GO" id="GO:0030145">
    <property type="term" value="F:manganese ion binding"/>
    <property type="evidence" value="ECO:0007669"/>
    <property type="project" value="UniProtKB-UniRule"/>
</dbReference>
<dbReference type="Pfam" id="PF00926">
    <property type="entry name" value="DHBP_synthase"/>
    <property type="match status" value="1"/>
</dbReference>
<dbReference type="InterPro" id="IPR000422">
    <property type="entry name" value="DHBP_synthase_RibB"/>
</dbReference>
<evidence type="ECO:0000313" key="24">
    <source>
        <dbReference type="Proteomes" id="UP000653797"/>
    </source>
</evidence>
<evidence type="ECO:0000256" key="11">
    <source>
        <dbReference type="ARBA" id="ARBA00022801"/>
    </source>
</evidence>
<keyword evidence="17 20" id="KW-0511">Multifunctional enzyme</keyword>
<proteinExistence type="inferred from homology"/>
<dbReference type="AlphaFoldDB" id="A0A927AYL7"/>
<protein>
    <recommendedName>
        <fullName evidence="20">Riboflavin biosynthesis protein RibBA</fullName>
    </recommendedName>
    <domain>
        <recommendedName>
            <fullName evidence="20">3,4-dihydroxy-2-butanone 4-phosphate synthase</fullName>
            <shortName evidence="20">DHBP synthase</shortName>
            <ecNumber evidence="20">4.1.99.12</ecNumber>
        </recommendedName>
    </domain>
    <domain>
        <recommendedName>
            <fullName evidence="20">GTP cyclohydrolase-2</fullName>
            <ecNumber evidence="20">3.5.4.25</ecNumber>
        </recommendedName>
        <alternativeName>
            <fullName evidence="20">GTP cyclohydrolase II</fullName>
        </alternativeName>
    </domain>
</protein>
<keyword evidence="14 20" id="KW-0342">GTP-binding</keyword>